<gene>
    <name evidence="1" type="ORF">FRZ06_06750</name>
</gene>
<dbReference type="Proteomes" id="UP000594014">
    <property type="component" value="Chromosome"/>
</dbReference>
<reference evidence="1" key="1">
    <citation type="submission" date="2019-08" db="EMBL/GenBank/DDBJ databases">
        <title>Genome sequence of Clostridiales bacterium MT110.</title>
        <authorList>
            <person name="Cao J."/>
        </authorList>
    </citation>
    <scope>NUCLEOTIDE SEQUENCE</scope>
    <source>
        <strain evidence="1">MT110</strain>
    </source>
</reference>
<name>A0ACD1AA01_9FIRM</name>
<evidence type="ECO:0000313" key="1">
    <source>
        <dbReference type="EMBL" id="QOX63060.1"/>
    </source>
</evidence>
<organism evidence="1 2">
    <name type="scientific">Anoxybacterium hadale</name>
    <dbReference type="NCBI Taxonomy" id="3408580"/>
    <lineage>
        <taxon>Bacteria</taxon>
        <taxon>Bacillati</taxon>
        <taxon>Bacillota</taxon>
        <taxon>Clostridia</taxon>
        <taxon>Peptostreptococcales</taxon>
        <taxon>Anaerovoracaceae</taxon>
        <taxon>Anoxybacterium</taxon>
    </lineage>
</organism>
<evidence type="ECO:0000313" key="2">
    <source>
        <dbReference type="Proteomes" id="UP000594014"/>
    </source>
</evidence>
<accession>A0ACD1AA01</accession>
<proteinExistence type="predicted"/>
<keyword evidence="2" id="KW-1185">Reference proteome</keyword>
<dbReference type="EMBL" id="CP042469">
    <property type="protein sequence ID" value="QOX63060.1"/>
    <property type="molecule type" value="Genomic_DNA"/>
</dbReference>
<sequence length="149" mass="17494">MADQRNVTQAIDSFYEEIIDRYKELERQVASESKLLTIFRKVDYKSRIAKLKELKKKAQTINLKKIEVDQEDEFSIDARDQLGRCITIFVDLINFQVSFQTMLLKKSEGEKVQMVDYRKAVYNVQKATETLQNGLRNMDAVYANLEENQ</sequence>
<protein>
    <submittedName>
        <fullName evidence="1">Uncharacterized protein</fullName>
    </submittedName>
</protein>